<dbReference type="OrthoDB" id="625456at2"/>
<dbReference type="Proteomes" id="UP000032702">
    <property type="component" value="Unassembled WGS sequence"/>
</dbReference>
<dbReference type="HOGENOM" id="CLU_043009_0_1_7"/>
<proteinExistence type="predicted"/>
<dbReference type="Proteomes" id="UP000001351">
    <property type="component" value="Chromosome"/>
</dbReference>
<evidence type="ECO:0000256" key="1">
    <source>
        <dbReference type="SAM" id="SignalP"/>
    </source>
</evidence>
<dbReference type="EMBL" id="CP002271">
    <property type="protein sequence ID" value="ADO75485.1"/>
    <property type="molecule type" value="Genomic_DNA"/>
</dbReference>
<sequence length="409" mass="45049">MSNPRSRPCFPALMMGALIMATSTAARADEDDAPLGVFKLGDGTLKVGGVLRVRLDATLDDPKPTSGISWDVAWLSAKYDSPTLFGAFQYRFYGGTNAIGYADTTNLGQENYLTFAYLGYNLTHEHKLALGMHQVPFGILPWVSSSFYQTMANVIGLEDVHNVGIKYNYSGGALTLDAAYYLRDGGSYFGPTEDANRYSIGFVRHDSYVEGGTNSRERHQFIGRVAYKFAHGTESSSEVGASGLYSRIQNLDTRESGGRLATALHLVGNYGRVRTMIEAGLQRIDPRNPDQNTSLITMGGFGGSFNVATKGKFLSVDLSYSVPGSWAYVSGVRPYLNYSVFAKDEAAFKTSHRFFAGTSFSLYDRWWIAAEFRFGRNDPYTGSYVNGLGVGGDDLWHKAYFMNVGYYYP</sequence>
<dbReference type="RefSeq" id="WP_002612170.1">
    <property type="nucleotide sequence ID" value="NC_014623.1"/>
</dbReference>
<reference evidence="3 5" key="1">
    <citation type="submission" date="2006-04" db="EMBL/GenBank/DDBJ databases">
        <authorList>
            <person name="Nierman W.C."/>
        </authorList>
    </citation>
    <scope>NUCLEOTIDE SEQUENCE [LARGE SCALE GENOMIC DNA]</scope>
    <source>
        <strain evidence="3 5">DW4/3-1</strain>
    </source>
</reference>
<feature type="chain" id="PRO_5010840457" evidence="1">
    <location>
        <begin position="29"/>
        <end position="409"/>
    </location>
</feature>
<dbReference type="KEGG" id="sur:STAUR_7730"/>
<reference evidence="2 4" key="2">
    <citation type="journal article" date="2011" name="Mol. Biol. Evol.">
        <title>Comparative genomic analysis of fruiting body formation in Myxococcales.</title>
        <authorList>
            <person name="Huntley S."/>
            <person name="Hamann N."/>
            <person name="Wegener-Feldbrugge S."/>
            <person name="Treuner-Lange A."/>
            <person name="Kube M."/>
            <person name="Reinhardt R."/>
            <person name="Klages S."/>
            <person name="Muller R."/>
            <person name="Ronning C.M."/>
            <person name="Nierman W.C."/>
            <person name="Sogaard-Andersen L."/>
        </authorList>
    </citation>
    <scope>NUCLEOTIDE SEQUENCE [LARGE SCALE GENOMIC DNA]</scope>
    <source>
        <strain evidence="2 4">DW4/3-1</strain>
    </source>
</reference>
<feature type="signal peptide" evidence="1">
    <location>
        <begin position="1"/>
        <end position="28"/>
    </location>
</feature>
<gene>
    <name evidence="2" type="ordered locus">STAUR_7730</name>
    <name evidence="3" type="ORF">STIAU_5842</name>
</gene>
<keyword evidence="1" id="KW-0732">Signal</keyword>
<dbReference type="eggNOG" id="COG2831">
    <property type="taxonomic scope" value="Bacteria"/>
</dbReference>
<accession>Q098W7</accession>
<evidence type="ECO:0000313" key="3">
    <source>
        <dbReference type="EMBL" id="EAU68291.1"/>
    </source>
</evidence>
<evidence type="ECO:0000313" key="5">
    <source>
        <dbReference type="Proteomes" id="UP000032702"/>
    </source>
</evidence>
<dbReference type="AlphaFoldDB" id="Q098W7"/>
<dbReference type="Gene3D" id="2.40.160.10">
    <property type="entry name" value="Porin"/>
    <property type="match status" value="1"/>
</dbReference>
<protein>
    <submittedName>
        <fullName evidence="2">Conserved uncharacterized protein</fullName>
    </submittedName>
</protein>
<organism evidence="3 5">
    <name type="scientific">Stigmatella aurantiaca (strain DW4/3-1)</name>
    <dbReference type="NCBI Taxonomy" id="378806"/>
    <lineage>
        <taxon>Bacteria</taxon>
        <taxon>Pseudomonadati</taxon>
        <taxon>Myxococcota</taxon>
        <taxon>Myxococcia</taxon>
        <taxon>Myxococcales</taxon>
        <taxon>Cystobacterineae</taxon>
        <taxon>Archangiaceae</taxon>
        <taxon>Stigmatella</taxon>
    </lineage>
</organism>
<evidence type="ECO:0000313" key="2">
    <source>
        <dbReference type="EMBL" id="ADO75485.1"/>
    </source>
</evidence>
<dbReference type="InterPro" id="IPR023614">
    <property type="entry name" value="Porin_dom_sf"/>
</dbReference>
<keyword evidence="4" id="KW-1185">Reference proteome</keyword>
<name>Q098W7_STIAD</name>
<evidence type="ECO:0000313" key="4">
    <source>
        <dbReference type="Proteomes" id="UP000001351"/>
    </source>
</evidence>
<dbReference type="SUPFAM" id="SSF56935">
    <property type="entry name" value="Porins"/>
    <property type="match status" value="1"/>
</dbReference>
<dbReference type="EMBL" id="AAMD01000019">
    <property type="protein sequence ID" value="EAU68291.1"/>
    <property type="molecule type" value="Genomic_DNA"/>
</dbReference>